<organism evidence="1 2">
    <name type="scientific">Sphingomonas caseinilyticus</name>
    <dbReference type="NCBI Taxonomy" id="2908205"/>
    <lineage>
        <taxon>Bacteria</taxon>
        <taxon>Pseudomonadati</taxon>
        <taxon>Pseudomonadota</taxon>
        <taxon>Alphaproteobacteria</taxon>
        <taxon>Sphingomonadales</taxon>
        <taxon>Sphingomonadaceae</taxon>
        <taxon>Sphingomonas</taxon>
    </lineage>
</organism>
<evidence type="ECO:0000313" key="1">
    <source>
        <dbReference type="EMBL" id="MCL6698243.1"/>
    </source>
</evidence>
<dbReference type="Proteomes" id="UP001203410">
    <property type="component" value="Unassembled WGS sequence"/>
</dbReference>
<dbReference type="EMBL" id="JAMGBA010000001">
    <property type="protein sequence ID" value="MCL6698243.1"/>
    <property type="molecule type" value="Genomic_DNA"/>
</dbReference>
<sequence>MPKLSKSEWQQVSRIASGLDWARLSARTPDEVAMSAGLNDRSAAALQHLLRAVAV</sequence>
<reference evidence="1 2" key="1">
    <citation type="submission" date="2022-05" db="EMBL/GenBank/DDBJ databases">
        <authorList>
            <person name="Jo J.-H."/>
            <person name="Im W.-T."/>
        </authorList>
    </citation>
    <scope>NUCLEOTIDE SEQUENCE [LARGE SCALE GENOMIC DNA]</scope>
    <source>
        <strain evidence="1 2">NSE70-1</strain>
    </source>
</reference>
<proteinExistence type="predicted"/>
<dbReference type="RefSeq" id="WP_249903589.1">
    <property type="nucleotide sequence ID" value="NZ_JAMGBA010000001.1"/>
</dbReference>
<name>A0ABT0RTR6_9SPHN</name>
<accession>A0ABT0RTR6</accession>
<keyword evidence="2" id="KW-1185">Reference proteome</keyword>
<comment type="caution">
    <text evidence="1">The sequence shown here is derived from an EMBL/GenBank/DDBJ whole genome shotgun (WGS) entry which is preliminary data.</text>
</comment>
<gene>
    <name evidence="1" type="ORF">LZ496_05530</name>
</gene>
<protein>
    <submittedName>
        <fullName evidence="1">Uncharacterized protein</fullName>
    </submittedName>
</protein>
<evidence type="ECO:0000313" key="2">
    <source>
        <dbReference type="Proteomes" id="UP001203410"/>
    </source>
</evidence>